<evidence type="ECO:0000313" key="2">
    <source>
        <dbReference type="Proteomes" id="UP000524246"/>
    </source>
</evidence>
<sequence length="60" mass="6632">LNGDENLDIADDLRKAVIELGKENGMSQERVNSLQSFIPIDGASMEQLFGEELPLGLRML</sequence>
<dbReference type="AlphaFoldDB" id="A0A7X9IIQ2"/>
<proteinExistence type="predicted"/>
<dbReference type="EMBL" id="JAAZON010000150">
    <property type="protein sequence ID" value="NMC62278.1"/>
    <property type="molecule type" value="Genomic_DNA"/>
</dbReference>
<name>A0A7X9IIQ2_9DELT</name>
<gene>
    <name evidence="1" type="ORF">GYA55_03835</name>
</gene>
<dbReference type="Proteomes" id="UP000524246">
    <property type="component" value="Unassembled WGS sequence"/>
</dbReference>
<protein>
    <submittedName>
        <fullName evidence="1">Uncharacterized protein</fullName>
    </submittedName>
</protein>
<organism evidence="1 2">
    <name type="scientific">SAR324 cluster bacterium</name>
    <dbReference type="NCBI Taxonomy" id="2024889"/>
    <lineage>
        <taxon>Bacteria</taxon>
        <taxon>Deltaproteobacteria</taxon>
        <taxon>SAR324 cluster</taxon>
    </lineage>
</organism>
<feature type="non-terminal residue" evidence="1">
    <location>
        <position position="1"/>
    </location>
</feature>
<dbReference type="Pfam" id="PF12531">
    <property type="entry name" value="DUF3731"/>
    <property type="match status" value="1"/>
</dbReference>
<reference evidence="1 2" key="1">
    <citation type="journal article" date="2020" name="Biotechnol. Biofuels">
        <title>New insights from the biogas microbiome by comprehensive genome-resolved metagenomics of nearly 1600 species originating from multiple anaerobic digesters.</title>
        <authorList>
            <person name="Campanaro S."/>
            <person name="Treu L."/>
            <person name="Rodriguez-R L.M."/>
            <person name="Kovalovszki A."/>
            <person name="Ziels R.M."/>
            <person name="Maus I."/>
            <person name="Zhu X."/>
            <person name="Kougias P.G."/>
            <person name="Basile A."/>
            <person name="Luo G."/>
            <person name="Schluter A."/>
            <person name="Konstantinidis K.T."/>
            <person name="Angelidaki I."/>
        </authorList>
    </citation>
    <scope>NUCLEOTIDE SEQUENCE [LARGE SCALE GENOMIC DNA]</scope>
    <source>
        <strain evidence="1">AS27yjCOA_65</strain>
    </source>
</reference>
<evidence type="ECO:0000313" key="1">
    <source>
        <dbReference type="EMBL" id="NMC62278.1"/>
    </source>
</evidence>
<dbReference type="InterPro" id="IPR021030">
    <property type="entry name" value="DUF3731"/>
</dbReference>
<comment type="caution">
    <text evidence="1">The sequence shown here is derived from an EMBL/GenBank/DDBJ whole genome shotgun (WGS) entry which is preliminary data.</text>
</comment>
<accession>A0A7X9IIQ2</accession>